<sequence length="2787" mass="297795">MVGLLNPLKYGDHFYELYTNSTRRKMQHDRKVLTKRKSRKDKSAAAMAAAAAAAVLEGNAGAGGLVNPLDPPLVKEQLLILPSFPVAHIGLDPNASKFAVFSAIRSTVLEAETRYALFQEGGAGGGGQSGSGAKKWSGPLNSSCCMMCAHSCMISNILDCSCHAQLAMHGALGPGNGAPGGPVGVLGEGRVPAPVPVVVGGPGLPAEKRPRRDSANSDADSDTEEPTEREPVYATVPLIVGAGLRSLFELIADARHVHPLLCTKALKALLDVIQGQQPESFKLEPEELINPLYDLLLDLATMPAALNSATGAEANWSAMACAALLGLCIARGDTGKMLKAIAAMLMTPRQLSAQIVQLPVVLATLQHTVVSAALNKPTRPDFHSHGVPHNSLIDEFPLKLPPSSTGSPITSPAMACDGVFVYLLYGGTLLKIGTGFGGSYKGHVYAQNEDFSHERSAWLGYSGGQLYFRRTCRRSAGDQLQMVGLDTLAIKAMSPLSMLHMREGLNYVLFTDDDSLHAICSNRDDTLVVKKLNLYHNSYNIDPPPFELPLQLARKKFRTLGYAAFEDELLNQYQIQRIQSAHNSFEPKLPAPCRDADVDVMGIACGKEFGLVRASNGRVYYYGKSAALGLKCVGRTPTLKLTELVISKAASIVHVAVGHDGIHALLVNDDGTVFFAGTARRGEDGDSSKNRRQPKAVKPKKMTKIDGHVVVHAACNNGTSAFVTKTGKLIMYGKDTAHCDAMGFVSELLDQHVTKVALGKAHCVALNAKGQLFSFGLNNKGQCGRIFNKLQPVKDVPPFASSSTAAACFASLLPLDKRLKLDFSTLCDYDDHNLVQGLCRVCVICRECTGYNISCVSALNVPLDQRLAGSICPCGHGDAGCAKCGLCAACIALQDSDEAKTELKPPPSDVQQRQQRSKTLIMRRKERKGELETGAAGGGAATPTDLDKDPPRVAPLAPQLLQLTSSSPVVQVACGLHHTVVLTLAGEVYTFGSNQYGQLGSGDLQPVSGPVRVQVSGAISQVAAGSNHTVLLTSKGMVYTFGNYQKGQLGRLPSDYGLKPPPQEDDSPVGVGSDGAGGSGGSPTVAPLGMPGPERSQSPATVAQPSGSKEMPPLMPVLTQRQKFLWNCSPGAVFGLGPCYGKKVTWIGANGDQTFIKIDESLITAQMLPKMHVVANKKTILLIPSIPLSFHTLSINRRDGSCTAHYRGQTNFVQLMQAQPEQLQPEINSNVDVAVTPVADSPAHATSSTSSLLTALTGTATAGVPINEQMSRSMHEARNQIFEEQPPDPVGSSTAATVSAPPGTPGSAGSGPRPRRVGKQGASSPEAIPSPPQLAFTMDPTYNVLWVFDGAARKLRCHNVVASDINESDANSTTYRSLLSPELSLPDRVDSRVARSQASLNLLACLDILTSAQDNIPGCFEQPLLKQTQQSAETQAGEFQVVSRFDNFGGGWGYSGHSVEAIRFSADTDIVICGFGMFGGRGEYSCKLKLFDLGGDGGGYEKEGILISETKEVPYECGARSKHHILLPKPVSAVAGRWYLVWARIAGPSSDCGSCGQASVTTEDQVVFSFKSSKKANNGTDVNSGQIPAILYRLVTQDCKQTPAQMDADPVQRISRAFANSVSRECFESLVVLLSWSWDCFKLQLREERDRSRPLQLQQSLQYLGYVIKSCLRLLRKYTNEIYPQRSSSTSLVANGGSNAAHGNKNAPRVVGNAAVMAKYFGDPSPSVAPAMISSGGSGGVPSTSSASAAAATGSGTPVTRKTNMENIQLAECIGNVRALLIGIFCDDIFKDIATDEGYDLSLEILDECHLSFVACFDAFYPTSSLKWNCLCDLLAQMDRGALHSRLLSAILAGLCSPSVKLRATFSLLSAAGNERQSIISPSDNSGLPMLSSTDAHPYPVLVEQMIYRTQQEKSDFLSNSWTFKDVLVRLLDIIASPIRSRIEAIYSRSLGSLGRSYPGGGKECVNQGLIDNCCHLLARVLAEIVYQTAMGEFDKLFMPPRTLHSTGARFARCDVSRTWNTGNFGPDAIAFAVDRPGVAIAGAMVYSGSGSYDYQLELLYDNTADLQPQHKWETLESVSGSYDQEAVHNDLAEIKFDHPVHIKENARYALRLCSQGARTCSGDAGMSTVRGPCGAQFHFYACDLSFNGTTPARGQLPCILYYSTPMKQDGNAASGGRGGTDGSNVANHMEERLMLLGPHEVSTRDTALQIAADITKKCTELLILARNAMAASCSPSDNSSNHTQTIDSEHNITPIEEHMDINWANNSRTAAQLPAAGDPQLSTARDLGKRIESFSKGLMETLKFDKRSTNPFEMEIEIGATEVEESADLRNGQSQSQSQSQVQSHSVPINGNERTTDFEVAELPVQQTVTVHSDSEEAPLEVAGIAAASAAPAAPLGGGGGGGASIAGESGGVGAVGSQVAAVQLLEVFNLSASNMFHTLLPLVYAHIANLACSDPKSSVQILGLIKEILPHIAALNQLHVSKDQRQPEPAIFAPQNSSSGSNSSSSSSTTSNHYCLVESEHPYRSASISSYRVEFPPCVQWLTIEFDPQCGTAQLEDYLLLSIPMRPASQQAQSVPHVDDYLEQADNYAHGAGADRRRTAGGGVATAPPSSHQRSASVQLTMASCCRSPGGGNAPGSATAASSMPPLRSQDPNDREWIVVKKFNTASTWLHNVLILPGNCVEFSLETASLYAQDPHNNRYGFKCLINASNSCLIRLEQELAYLAGMCSANLMKKELNLPDDKDVEDMSGIEETINTHHTLLSKGFALSEPQLTVHQALESYLPIG</sequence>
<feature type="compositionally biased region" description="Basic and acidic residues" evidence="3">
    <location>
        <begin position="206"/>
        <end position="215"/>
    </location>
</feature>
<dbReference type="PROSITE" id="PS50012">
    <property type="entry name" value="RCC1_3"/>
    <property type="match status" value="1"/>
</dbReference>
<feature type="compositionally biased region" description="Polar residues" evidence="3">
    <location>
        <begin position="909"/>
        <end position="918"/>
    </location>
</feature>
<dbReference type="Pfam" id="PF08005">
    <property type="entry name" value="PHR"/>
    <property type="match status" value="2"/>
</dbReference>
<evidence type="ECO:0000256" key="1">
    <source>
        <dbReference type="ARBA" id="ARBA00022786"/>
    </source>
</evidence>
<gene>
    <name evidence="5" type="ORF">M5D96_013804</name>
</gene>
<dbReference type="SUPFAM" id="SSF50985">
    <property type="entry name" value="RCC1/BLIP-II"/>
    <property type="match status" value="1"/>
</dbReference>
<keyword evidence="6" id="KW-1185">Reference proteome</keyword>
<dbReference type="Gene3D" id="2.60.120.820">
    <property type="entry name" value="PHR domain"/>
    <property type="match status" value="2"/>
</dbReference>
<dbReference type="PANTHER" id="PTHR45943">
    <property type="entry name" value="E3 UBIQUITIN-PROTEIN LIGASE MYCBP2"/>
    <property type="match status" value="1"/>
</dbReference>
<dbReference type="InterPro" id="IPR009091">
    <property type="entry name" value="RCC1/BLIP-II"/>
</dbReference>
<feature type="region of interest" description="Disordered" evidence="3">
    <location>
        <begin position="2595"/>
        <end position="2615"/>
    </location>
</feature>
<dbReference type="GO" id="GO:0007411">
    <property type="term" value="P:axon guidance"/>
    <property type="evidence" value="ECO:0007669"/>
    <property type="project" value="TreeGrafter"/>
</dbReference>
<feature type="region of interest" description="Disordered" evidence="3">
    <location>
        <begin position="901"/>
        <end position="951"/>
    </location>
</feature>
<dbReference type="InterPro" id="IPR012983">
    <property type="entry name" value="PHR"/>
</dbReference>
<feature type="region of interest" description="Disordered" evidence="3">
    <location>
        <begin position="2327"/>
        <end position="2352"/>
    </location>
</feature>
<reference evidence="5" key="1">
    <citation type="journal article" date="2023" name="Genome Biol. Evol.">
        <title>Long-read-based Genome Assembly of Drosophila gunungcola Reveals Fewer Chemosensory Genes in Flower-breeding Species.</title>
        <authorList>
            <person name="Negi A."/>
            <person name="Liao B.Y."/>
            <person name="Yeh S.D."/>
        </authorList>
    </citation>
    <scope>NUCLEOTIDE SEQUENCE</scope>
    <source>
        <strain evidence="5">Sukarami</strain>
    </source>
</reference>
<dbReference type="Proteomes" id="UP001059596">
    <property type="component" value="Unassembled WGS sequence"/>
</dbReference>
<feature type="region of interest" description="Disordered" evidence="3">
    <location>
        <begin position="1052"/>
        <end position="1111"/>
    </location>
</feature>
<feature type="region of interest" description="Disordered" evidence="3">
    <location>
        <begin position="2492"/>
        <end position="2513"/>
    </location>
</feature>
<dbReference type="GO" id="GO:0061630">
    <property type="term" value="F:ubiquitin protein ligase activity"/>
    <property type="evidence" value="ECO:0007669"/>
    <property type="project" value="TreeGrafter"/>
</dbReference>
<dbReference type="GO" id="GO:0005886">
    <property type="term" value="C:plasma membrane"/>
    <property type="evidence" value="ECO:0007669"/>
    <property type="project" value="TreeGrafter"/>
</dbReference>
<dbReference type="PRINTS" id="PR00633">
    <property type="entry name" value="RCCNDNSATION"/>
</dbReference>
<organism evidence="5 6">
    <name type="scientific">Drosophila gunungcola</name>
    <name type="common">fruit fly</name>
    <dbReference type="NCBI Taxonomy" id="103775"/>
    <lineage>
        <taxon>Eukaryota</taxon>
        <taxon>Metazoa</taxon>
        <taxon>Ecdysozoa</taxon>
        <taxon>Arthropoda</taxon>
        <taxon>Hexapoda</taxon>
        <taxon>Insecta</taxon>
        <taxon>Pterygota</taxon>
        <taxon>Neoptera</taxon>
        <taxon>Endopterygota</taxon>
        <taxon>Diptera</taxon>
        <taxon>Brachycera</taxon>
        <taxon>Muscomorpha</taxon>
        <taxon>Ephydroidea</taxon>
        <taxon>Drosophilidae</taxon>
        <taxon>Drosophila</taxon>
        <taxon>Sophophora</taxon>
    </lineage>
</organism>
<feature type="domain" description="PHR" evidence="4">
    <location>
        <begin position="2010"/>
        <end position="2163"/>
    </location>
</feature>
<evidence type="ECO:0000313" key="5">
    <source>
        <dbReference type="EMBL" id="KAI8033441.1"/>
    </source>
</evidence>
<dbReference type="GO" id="GO:0005634">
    <property type="term" value="C:nucleus"/>
    <property type="evidence" value="ECO:0007669"/>
    <property type="project" value="TreeGrafter"/>
</dbReference>
<name>A0A9Q0BIS9_9MUSC</name>
<feature type="compositionally biased region" description="Low complexity" evidence="3">
    <location>
        <begin position="2498"/>
        <end position="2513"/>
    </location>
</feature>
<feature type="repeat" description="RCC1" evidence="2">
    <location>
        <begin position="986"/>
        <end position="1035"/>
    </location>
</feature>
<feature type="compositionally biased region" description="Gly residues" evidence="3">
    <location>
        <begin position="1072"/>
        <end position="1081"/>
    </location>
</feature>
<dbReference type="FunFam" id="2.130.10.30:FF:000051">
    <property type="entry name" value="Highwire, isoform B"/>
    <property type="match status" value="1"/>
</dbReference>
<feature type="region of interest" description="Disordered" evidence="3">
    <location>
        <begin position="681"/>
        <end position="700"/>
    </location>
</feature>
<accession>A0A9Q0BIS9</accession>
<evidence type="ECO:0000256" key="3">
    <source>
        <dbReference type="SAM" id="MobiDB-lite"/>
    </source>
</evidence>
<dbReference type="InterPro" id="IPR000408">
    <property type="entry name" value="Reg_chr_condens"/>
</dbReference>
<dbReference type="Gene3D" id="2.130.10.30">
    <property type="entry name" value="Regulator of chromosome condensation 1/beta-lactamase-inhibitor protein II"/>
    <property type="match status" value="2"/>
</dbReference>
<dbReference type="Pfam" id="PF13540">
    <property type="entry name" value="RCC1_2"/>
    <property type="match status" value="1"/>
</dbReference>
<dbReference type="GO" id="GO:0008582">
    <property type="term" value="P:regulation of synaptic assembly at neuromuscular junction"/>
    <property type="evidence" value="ECO:0007669"/>
    <property type="project" value="TreeGrafter"/>
</dbReference>
<evidence type="ECO:0000256" key="2">
    <source>
        <dbReference type="PROSITE-ProRule" id="PRU00235"/>
    </source>
</evidence>
<dbReference type="PROSITE" id="PS00626">
    <property type="entry name" value="RCC1_2"/>
    <property type="match status" value="2"/>
</dbReference>
<feature type="region of interest" description="Disordered" evidence="3">
    <location>
        <begin position="1283"/>
        <end position="1334"/>
    </location>
</feature>
<proteinExistence type="predicted"/>
<feature type="region of interest" description="Disordered" evidence="3">
    <location>
        <begin position="197"/>
        <end position="232"/>
    </location>
</feature>
<feature type="region of interest" description="Disordered" evidence="3">
    <location>
        <begin position="2631"/>
        <end position="2654"/>
    </location>
</feature>
<feature type="compositionally biased region" description="Low complexity" evidence="3">
    <location>
        <begin position="2334"/>
        <end position="2348"/>
    </location>
</feature>
<dbReference type="Pfam" id="PF00415">
    <property type="entry name" value="RCC1"/>
    <property type="match status" value="1"/>
</dbReference>
<feature type="compositionally biased region" description="Low complexity" evidence="3">
    <location>
        <begin position="1298"/>
        <end position="1312"/>
    </location>
</feature>
<dbReference type="EMBL" id="JAMKOV010000137">
    <property type="protein sequence ID" value="KAI8033441.1"/>
    <property type="molecule type" value="Genomic_DNA"/>
</dbReference>
<feature type="domain" description="PHR" evidence="4">
    <location>
        <begin position="1443"/>
        <end position="1593"/>
    </location>
</feature>
<comment type="caution">
    <text evidence="5">The sequence shown here is derived from an EMBL/GenBank/DDBJ whole genome shotgun (WGS) entry which is preliminary data.</text>
</comment>
<evidence type="ECO:0000313" key="6">
    <source>
        <dbReference type="Proteomes" id="UP001059596"/>
    </source>
</evidence>
<protein>
    <recommendedName>
        <fullName evidence="4">PHR domain-containing protein</fullName>
    </recommendedName>
</protein>
<feature type="compositionally biased region" description="Basic residues" evidence="3">
    <location>
        <begin position="690"/>
        <end position="700"/>
    </location>
</feature>
<dbReference type="PANTHER" id="PTHR45943:SF1">
    <property type="entry name" value="E3 UBIQUITIN-PROTEIN LIGASE MYCBP2"/>
    <property type="match status" value="1"/>
</dbReference>
<dbReference type="InterPro" id="IPR038648">
    <property type="entry name" value="PHR_sf"/>
</dbReference>
<feature type="compositionally biased region" description="Polar residues" evidence="3">
    <location>
        <begin position="1095"/>
        <end position="1107"/>
    </location>
</feature>
<keyword evidence="1" id="KW-0833">Ubl conjugation pathway</keyword>
<evidence type="ECO:0000259" key="4">
    <source>
        <dbReference type="Pfam" id="PF08005"/>
    </source>
</evidence>